<dbReference type="Proteomes" id="UP001374803">
    <property type="component" value="Chromosome"/>
</dbReference>
<accession>A0ABZ2LJ75</accession>
<dbReference type="EMBL" id="CP089983">
    <property type="protein sequence ID" value="WXB09796.1"/>
    <property type="molecule type" value="Genomic_DNA"/>
</dbReference>
<keyword evidence="1" id="KW-0812">Transmembrane</keyword>
<feature type="transmembrane region" description="Helical" evidence="1">
    <location>
        <begin position="89"/>
        <end position="108"/>
    </location>
</feature>
<feature type="transmembrane region" description="Helical" evidence="1">
    <location>
        <begin position="181"/>
        <end position="200"/>
    </location>
</feature>
<name>A0ABZ2LJ75_9BACT</name>
<evidence type="ECO:0000313" key="2">
    <source>
        <dbReference type="EMBL" id="WXB09796.1"/>
    </source>
</evidence>
<evidence type="ECO:0000256" key="1">
    <source>
        <dbReference type="SAM" id="Phobius"/>
    </source>
</evidence>
<feature type="transmembrane region" description="Helical" evidence="1">
    <location>
        <begin position="21"/>
        <end position="42"/>
    </location>
</feature>
<sequence>MEHFRERFEQSRLRLSHLGAACAFIYVLAAGVQQVILGHFPAHPSPAQALLIRCETIDLLRATLILLAILMGMVVFVAIAAHRVRSSPGAVLLGLPFAVLWVALELWYRSIDLFVVSLQWARAYRVATDDALEQQLLERTIQWDGIVTALYFPLLLVLLVAVICFAFALGTEPRWKVRVPALGWSLYGTTVLARILGGYAGLAWLEPFNDRAYFPAVILAYGTTAIWLWSEGPPWATV</sequence>
<keyword evidence="3" id="KW-1185">Reference proteome</keyword>
<keyword evidence="1" id="KW-1133">Transmembrane helix</keyword>
<evidence type="ECO:0000313" key="3">
    <source>
        <dbReference type="Proteomes" id="UP001374803"/>
    </source>
</evidence>
<protein>
    <submittedName>
        <fullName evidence="2">Uncharacterized protein</fullName>
    </submittedName>
</protein>
<reference evidence="2" key="1">
    <citation type="submission" date="2021-12" db="EMBL/GenBank/DDBJ databases">
        <title>Discovery of the Pendulisporaceae a myxobacterial family with distinct sporulation behavior and unique specialized metabolism.</title>
        <authorList>
            <person name="Garcia R."/>
            <person name="Popoff A."/>
            <person name="Bader C.D."/>
            <person name="Loehr J."/>
            <person name="Walesch S."/>
            <person name="Walt C."/>
            <person name="Boldt J."/>
            <person name="Bunk B."/>
            <person name="Haeckl F.J.F.P.J."/>
            <person name="Gunesch A.P."/>
            <person name="Birkelbach J."/>
            <person name="Nuebel U."/>
            <person name="Pietschmann T."/>
            <person name="Bach T."/>
            <person name="Mueller R."/>
        </authorList>
    </citation>
    <scope>NUCLEOTIDE SEQUENCE</scope>
    <source>
        <strain evidence="2">MSr11367</strain>
    </source>
</reference>
<proteinExistence type="predicted"/>
<dbReference type="RefSeq" id="WP_394839469.1">
    <property type="nucleotide sequence ID" value="NZ_CP089929.1"/>
</dbReference>
<gene>
    <name evidence="2" type="ORF">LVJ94_21515</name>
</gene>
<feature type="transmembrane region" description="Helical" evidence="1">
    <location>
        <begin position="62"/>
        <end position="82"/>
    </location>
</feature>
<feature type="transmembrane region" description="Helical" evidence="1">
    <location>
        <begin position="146"/>
        <end position="169"/>
    </location>
</feature>
<organism evidence="2 3">
    <name type="scientific">Pendulispora rubella</name>
    <dbReference type="NCBI Taxonomy" id="2741070"/>
    <lineage>
        <taxon>Bacteria</taxon>
        <taxon>Pseudomonadati</taxon>
        <taxon>Myxococcota</taxon>
        <taxon>Myxococcia</taxon>
        <taxon>Myxococcales</taxon>
        <taxon>Sorangiineae</taxon>
        <taxon>Pendulisporaceae</taxon>
        <taxon>Pendulispora</taxon>
    </lineage>
</organism>
<keyword evidence="1" id="KW-0472">Membrane</keyword>
<feature type="transmembrane region" description="Helical" evidence="1">
    <location>
        <begin position="212"/>
        <end position="230"/>
    </location>
</feature>